<sequence>MFSSAFLSSDYRRNIFFIYEKRLRVHSPPEKVFEYFSSVKGPGGTFMTSLDLMRAAVPVFQPAHSNNIRCGSLGGESGGAERSPNISSSLDPNSKPDFFTLFDTDGDGLISFPEYIFFITLLTLPEYEIEQTFQKFDKDGSGMLSRDEFTEMMRAMRKTSGRGNATGFRTGLNARNPDDMSNGLVQFLFGESGREHKLSLEQFKSFVSKMHYEIDLLEFRHYDLTNSGTISTQDFAYSVVAGANVKVMQHFITRAAKIASSDVIAMERINEEQFMSFCRILKREGTEFQSKIKSHVQLGNKLTKTVFQDIAKELGASLSQTQIDIIYFIFDVNCDGELSPKELLGVICR</sequence>
<dbReference type="OMA" id="YPEYMFF"/>
<dbReference type="eggNOG" id="KOG2643">
    <property type="taxonomic scope" value="Eukaryota"/>
</dbReference>
<keyword evidence="10" id="KW-0406">Ion transport</keyword>
<dbReference type="CDD" id="cd00051">
    <property type="entry name" value="EFh"/>
    <property type="match status" value="1"/>
</dbReference>
<dbReference type="STRING" id="296587.C1FEF7"/>
<evidence type="ECO:0000256" key="4">
    <source>
        <dbReference type="ARBA" id="ARBA00022568"/>
    </source>
</evidence>
<dbReference type="PRINTS" id="PR00450">
    <property type="entry name" value="RECOVERIN"/>
</dbReference>
<dbReference type="InterPro" id="IPR018247">
    <property type="entry name" value="EF_Hand_1_Ca_BS"/>
</dbReference>
<dbReference type="SMART" id="SM00054">
    <property type="entry name" value="EFh"/>
    <property type="match status" value="2"/>
</dbReference>
<dbReference type="InterPro" id="IPR039800">
    <property type="entry name" value="MICU1/2/3"/>
</dbReference>
<dbReference type="SUPFAM" id="SSF47473">
    <property type="entry name" value="EF-hand"/>
    <property type="match status" value="2"/>
</dbReference>
<dbReference type="EMBL" id="CP001574">
    <property type="protein sequence ID" value="ACO68558.1"/>
    <property type="molecule type" value="Genomic_DNA"/>
</dbReference>
<keyword evidence="4" id="KW-0109">Calcium transport</keyword>
<keyword evidence="6" id="KW-0677">Repeat</keyword>
<evidence type="ECO:0000256" key="12">
    <source>
        <dbReference type="ARBA" id="ARBA00023136"/>
    </source>
</evidence>
<dbReference type="InterPro" id="IPR002048">
    <property type="entry name" value="EF_hand_dom"/>
</dbReference>
<evidence type="ECO:0000256" key="1">
    <source>
        <dbReference type="ARBA" id="ARBA00004273"/>
    </source>
</evidence>
<dbReference type="PROSITE" id="PS00018">
    <property type="entry name" value="EF_HAND_1"/>
    <property type="match status" value="3"/>
</dbReference>
<evidence type="ECO:0000256" key="8">
    <source>
        <dbReference type="ARBA" id="ARBA00022837"/>
    </source>
</evidence>
<dbReference type="GO" id="GO:0051560">
    <property type="term" value="P:mitochondrial calcium ion homeostasis"/>
    <property type="evidence" value="ECO:0007669"/>
    <property type="project" value="TreeGrafter"/>
</dbReference>
<keyword evidence="7" id="KW-0999">Mitochondrion inner membrane</keyword>
<keyword evidence="3" id="KW-0813">Transport</keyword>
<evidence type="ECO:0000256" key="13">
    <source>
        <dbReference type="ARBA" id="ARBA00038333"/>
    </source>
</evidence>
<dbReference type="KEGG" id="mis:MICPUN_78174"/>
<feature type="domain" description="EF-hand" evidence="15">
    <location>
        <begin position="128"/>
        <end position="159"/>
    </location>
</feature>
<dbReference type="FunCoup" id="C1FEF7">
    <property type="interactions" value="1099"/>
</dbReference>
<keyword evidence="5" id="KW-0479">Metal-binding</keyword>
<dbReference type="GO" id="GO:0036444">
    <property type="term" value="P:calcium import into the mitochondrion"/>
    <property type="evidence" value="ECO:0007669"/>
    <property type="project" value="TreeGrafter"/>
</dbReference>
<feature type="region of interest" description="Disordered" evidence="14">
    <location>
        <begin position="71"/>
        <end position="91"/>
    </location>
</feature>
<dbReference type="OrthoDB" id="186625at2759"/>
<evidence type="ECO:0000256" key="3">
    <source>
        <dbReference type="ARBA" id="ARBA00022448"/>
    </source>
</evidence>
<dbReference type="Pfam" id="PF13202">
    <property type="entry name" value="EF-hand_5"/>
    <property type="match status" value="1"/>
</dbReference>
<dbReference type="Gene3D" id="1.10.238.10">
    <property type="entry name" value="EF-hand"/>
    <property type="match status" value="2"/>
</dbReference>
<dbReference type="InterPro" id="IPR011992">
    <property type="entry name" value="EF-hand-dom_pair"/>
</dbReference>
<dbReference type="Proteomes" id="UP000002009">
    <property type="component" value="Chromosome 1"/>
</dbReference>
<dbReference type="PANTHER" id="PTHR12294">
    <property type="entry name" value="EF HAND DOMAIN FAMILY A1,A2-RELATED"/>
    <property type="match status" value="1"/>
</dbReference>
<dbReference type="GeneID" id="8250615"/>
<gene>
    <name evidence="16" type="ORF">MICPUN_78174</name>
</gene>
<evidence type="ECO:0000256" key="9">
    <source>
        <dbReference type="ARBA" id="ARBA00022946"/>
    </source>
</evidence>
<evidence type="ECO:0000313" key="16">
    <source>
        <dbReference type="EMBL" id="ACO68558.1"/>
    </source>
</evidence>
<accession>C1FEF7</accession>
<dbReference type="AlphaFoldDB" id="C1FEF7"/>
<evidence type="ECO:0000256" key="14">
    <source>
        <dbReference type="SAM" id="MobiDB-lite"/>
    </source>
</evidence>
<dbReference type="PROSITE" id="PS50222">
    <property type="entry name" value="EF_HAND_2"/>
    <property type="match status" value="2"/>
</dbReference>
<dbReference type="GO" id="GO:0005509">
    <property type="term" value="F:calcium ion binding"/>
    <property type="evidence" value="ECO:0007669"/>
    <property type="project" value="InterPro"/>
</dbReference>
<evidence type="ECO:0000256" key="2">
    <source>
        <dbReference type="ARBA" id="ARBA00004569"/>
    </source>
</evidence>
<dbReference type="GO" id="GO:0005758">
    <property type="term" value="C:mitochondrial intermembrane space"/>
    <property type="evidence" value="ECO:0007669"/>
    <property type="project" value="UniProtKB-SubCell"/>
</dbReference>
<dbReference type="RefSeq" id="XP_002507300.1">
    <property type="nucleotide sequence ID" value="XM_002507254.1"/>
</dbReference>
<keyword evidence="9" id="KW-0809">Transit peptide</keyword>
<evidence type="ECO:0000256" key="10">
    <source>
        <dbReference type="ARBA" id="ARBA00023065"/>
    </source>
</evidence>
<name>C1FEF7_MICCC</name>
<dbReference type="Pfam" id="PF00036">
    <property type="entry name" value="EF-hand_1"/>
    <property type="match status" value="1"/>
</dbReference>
<keyword evidence="8" id="KW-0106">Calcium</keyword>
<dbReference type="GO" id="GO:1990246">
    <property type="term" value="C:uniplex complex"/>
    <property type="evidence" value="ECO:0007669"/>
    <property type="project" value="TreeGrafter"/>
</dbReference>
<proteinExistence type="inferred from homology"/>
<evidence type="ECO:0000256" key="5">
    <source>
        <dbReference type="ARBA" id="ARBA00022723"/>
    </source>
</evidence>
<protein>
    <recommendedName>
        <fullName evidence="15">EF-hand domain-containing protein</fullName>
    </recommendedName>
</protein>
<evidence type="ECO:0000256" key="7">
    <source>
        <dbReference type="ARBA" id="ARBA00022792"/>
    </source>
</evidence>
<organism evidence="16 17">
    <name type="scientific">Micromonas commoda (strain RCC299 / NOUM17 / CCMP2709)</name>
    <name type="common">Picoplanktonic green alga</name>
    <dbReference type="NCBI Taxonomy" id="296587"/>
    <lineage>
        <taxon>Eukaryota</taxon>
        <taxon>Viridiplantae</taxon>
        <taxon>Chlorophyta</taxon>
        <taxon>Mamiellophyceae</taxon>
        <taxon>Mamiellales</taxon>
        <taxon>Mamiellaceae</taxon>
        <taxon>Micromonas</taxon>
    </lineage>
</organism>
<keyword evidence="11" id="KW-0496">Mitochondrion</keyword>
<dbReference type="PANTHER" id="PTHR12294:SF1">
    <property type="entry name" value="CALCIUM UPTAKE PROTEIN 1, MITOCHONDRIAL"/>
    <property type="match status" value="1"/>
</dbReference>
<evidence type="ECO:0000313" key="17">
    <source>
        <dbReference type="Proteomes" id="UP000002009"/>
    </source>
</evidence>
<keyword evidence="12" id="KW-0472">Membrane</keyword>
<evidence type="ECO:0000259" key="15">
    <source>
        <dbReference type="PROSITE" id="PS50222"/>
    </source>
</evidence>
<comment type="subcellular location">
    <subcellularLocation>
        <location evidence="1">Mitochondrion inner membrane</location>
    </subcellularLocation>
    <subcellularLocation>
        <location evidence="2">Mitochondrion intermembrane space</location>
    </subcellularLocation>
</comment>
<evidence type="ECO:0000256" key="6">
    <source>
        <dbReference type="ARBA" id="ARBA00022737"/>
    </source>
</evidence>
<comment type="similarity">
    <text evidence="13">Belongs to the MICU1 family. MICU1 subfamily.</text>
</comment>
<feature type="domain" description="EF-hand" evidence="15">
    <location>
        <begin position="97"/>
        <end position="125"/>
    </location>
</feature>
<evidence type="ECO:0000256" key="11">
    <source>
        <dbReference type="ARBA" id="ARBA00023128"/>
    </source>
</evidence>
<dbReference type="InParanoid" id="C1FEF7"/>
<reference evidence="16 17" key="1">
    <citation type="journal article" date="2009" name="Science">
        <title>Green evolution and dynamic adaptations revealed by genomes of the marine picoeukaryotes Micromonas.</title>
        <authorList>
            <person name="Worden A.Z."/>
            <person name="Lee J.H."/>
            <person name="Mock T."/>
            <person name="Rouze P."/>
            <person name="Simmons M.P."/>
            <person name="Aerts A.L."/>
            <person name="Allen A.E."/>
            <person name="Cuvelier M.L."/>
            <person name="Derelle E."/>
            <person name="Everett M.V."/>
            <person name="Foulon E."/>
            <person name="Grimwood J."/>
            <person name="Gundlach H."/>
            <person name="Henrissat B."/>
            <person name="Napoli C."/>
            <person name="McDonald S.M."/>
            <person name="Parker M.S."/>
            <person name="Rombauts S."/>
            <person name="Salamov A."/>
            <person name="Von Dassow P."/>
            <person name="Badger J.H."/>
            <person name="Coutinho P.M."/>
            <person name="Demir E."/>
            <person name="Dubchak I."/>
            <person name="Gentemann C."/>
            <person name="Eikrem W."/>
            <person name="Gready J.E."/>
            <person name="John U."/>
            <person name="Lanier W."/>
            <person name="Lindquist E.A."/>
            <person name="Lucas S."/>
            <person name="Mayer K.F."/>
            <person name="Moreau H."/>
            <person name="Not F."/>
            <person name="Otillar R."/>
            <person name="Panaud O."/>
            <person name="Pangilinan J."/>
            <person name="Paulsen I."/>
            <person name="Piegu B."/>
            <person name="Poliakov A."/>
            <person name="Robbens S."/>
            <person name="Schmutz J."/>
            <person name="Toulza E."/>
            <person name="Wyss T."/>
            <person name="Zelensky A."/>
            <person name="Zhou K."/>
            <person name="Armbrust E.V."/>
            <person name="Bhattacharya D."/>
            <person name="Goodenough U.W."/>
            <person name="Van de Peer Y."/>
            <person name="Grigoriev I.V."/>
        </authorList>
    </citation>
    <scope>NUCLEOTIDE SEQUENCE [LARGE SCALE GENOMIC DNA]</scope>
    <source>
        <strain evidence="17">RCC299 / NOUM17</strain>
    </source>
</reference>
<keyword evidence="17" id="KW-1185">Reference proteome</keyword>